<dbReference type="Proteomes" id="UP001497535">
    <property type="component" value="Unassembled WGS sequence"/>
</dbReference>
<name>A0ACB0YPX6_MELEN</name>
<sequence>MRVLSTNPEKIHIWPTHAIIPKGQAMDISITFEAITKFRKERVCAKIIHLPQNFLNLQISDMFVSAPFYHIRNFPIVFNY</sequence>
<proteinExistence type="predicted"/>
<keyword evidence="2" id="KW-1185">Reference proteome</keyword>
<protein>
    <submittedName>
        <fullName evidence="1">Uncharacterized protein</fullName>
    </submittedName>
</protein>
<comment type="caution">
    <text evidence="1">The sequence shown here is derived from an EMBL/GenBank/DDBJ whole genome shotgun (WGS) entry which is preliminary data.</text>
</comment>
<reference evidence="1" key="1">
    <citation type="submission" date="2023-11" db="EMBL/GenBank/DDBJ databases">
        <authorList>
            <person name="Poullet M."/>
        </authorList>
    </citation>
    <scope>NUCLEOTIDE SEQUENCE</scope>
    <source>
        <strain evidence="1">E1834</strain>
    </source>
</reference>
<evidence type="ECO:0000313" key="2">
    <source>
        <dbReference type="Proteomes" id="UP001497535"/>
    </source>
</evidence>
<dbReference type="EMBL" id="CAVMJV010000016">
    <property type="protein sequence ID" value="CAK5057310.1"/>
    <property type="molecule type" value="Genomic_DNA"/>
</dbReference>
<evidence type="ECO:0000313" key="1">
    <source>
        <dbReference type="EMBL" id="CAK5057310.1"/>
    </source>
</evidence>
<organism evidence="1 2">
    <name type="scientific">Meloidogyne enterolobii</name>
    <name type="common">Root-knot nematode worm</name>
    <name type="synonym">Meloidogyne mayaguensis</name>
    <dbReference type="NCBI Taxonomy" id="390850"/>
    <lineage>
        <taxon>Eukaryota</taxon>
        <taxon>Metazoa</taxon>
        <taxon>Ecdysozoa</taxon>
        <taxon>Nematoda</taxon>
        <taxon>Chromadorea</taxon>
        <taxon>Rhabditida</taxon>
        <taxon>Tylenchina</taxon>
        <taxon>Tylenchomorpha</taxon>
        <taxon>Tylenchoidea</taxon>
        <taxon>Meloidogynidae</taxon>
        <taxon>Meloidogyninae</taxon>
        <taxon>Meloidogyne</taxon>
    </lineage>
</organism>
<accession>A0ACB0YPX6</accession>
<gene>
    <name evidence="1" type="ORF">MENTE1834_LOCUS15167</name>
</gene>